<keyword evidence="2 6" id="KW-0732">Signal</keyword>
<accession>A0A0C3CEP4</accession>
<dbReference type="HOGENOM" id="CLU_016834_2_1_1"/>
<keyword evidence="9" id="KW-1185">Reference proteome</keyword>
<dbReference type="GO" id="GO:0006491">
    <property type="term" value="P:N-glycan processing"/>
    <property type="evidence" value="ECO:0007669"/>
    <property type="project" value="TreeGrafter"/>
</dbReference>
<evidence type="ECO:0000313" key="9">
    <source>
        <dbReference type="Proteomes" id="UP000054321"/>
    </source>
</evidence>
<dbReference type="Pfam" id="PF12999">
    <property type="entry name" value="PRKCSH-like"/>
    <property type="match status" value="2"/>
</dbReference>
<dbReference type="AlphaFoldDB" id="A0A0C3CEP4"/>
<name>A0A0C3CEP4_OIDMZ</name>
<evidence type="ECO:0000256" key="3">
    <source>
        <dbReference type="ARBA" id="ARBA00022824"/>
    </source>
</evidence>
<dbReference type="Proteomes" id="UP000054321">
    <property type="component" value="Unassembled WGS sequence"/>
</dbReference>
<dbReference type="STRING" id="913774.A0A0C3CEP4"/>
<dbReference type="InterPro" id="IPR039794">
    <property type="entry name" value="Gtb1-like"/>
</dbReference>
<keyword evidence="4" id="KW-1015">Disulfide bond</keyword>
<evidence type="ECO:0000259" key="7">
    <source>
        <dbReference type="PROSITE" id="PS51914"/>
    </source>
</evidence>
<feature type="coiled-coil region" evidence="5">
    <location>
        <begin position="170"/>
        <end position="222"/>
    </location>
</feature>
<reference evidence="8 9" key="1">
    <citation type="submission" date="2014-04" db="EMBL/GenBank/DDBJ databases">
        <authorList>
            <consortium name="DOE Joint Genome Institute"/>
            <person name="Kuo A."/>
            <person name="Martino E."/>
            <person name="Perotto S."/>
            <person name="Kohler A."/>
            <person name="Nagy L.G."/>
            <person name="Floudas D."/>
            <person name="Copeland A."/>
            <person name="Barry K.W."/>
            <person name="Cichocki N."/>
            <person name="Veneault-Fourrey C."/>
            <person name="LaButti K."/>
            <person name="Lindquist E.A."/>
            <person name="Lipzen A."/>
            <person name="Lundell T."/>
            <person name="Morin E."/>
            <person name="Murat C."/>
            <person name="Sun H."/>
            <person name="Tunlid A."/>
            <person name="Henrissat B."/>
            <person name="Grigoriev I.V."/>
            <person name="Hibbett D.S."/>
            <person name="Martin F."/>
            <person name="Nordberg H.P."/>
            <person name="Cantor M.N."/>
            <person name="Hua S.X."/>
        </authorList>
    </citation>
    <scope>NUCLEOTIDE SEQUENCE [LARGE SCALE GENOMIC DNA]</scope>
    <source>
        <strain evidence="8 9">Zn</strain>
    </source>
</reference>
<reference evidence="9" key="2">
    <citation type="submission" date="2015-01" db="EMBL/GenBank/DDBJ databases">
        <title>Evolutionary Origins and Diversification of the Mycorrhizal Mutualists.</title>
        <authorList>
            <consortium name="DOE Joint Genome Institute"/>
            <consortium name="Mycorrhizal Genomics Consortium"/>
            <person name="Kohler A."/>
            <person name="Kuo A."/>
            <person name="Nagy L.G."/>
            <person name="Floudas D."/>
            <person name="Copeland A."/>
            <person name="Barry K.W."/>
            <person name="Cichocki N."/>
            <person name="Veneault-Fourrey C."/>
            <person name="LaButti K."/>
            <person name="Lindquist E.A."/>
            <person name="Lipzen A."/>
            <person name="Lundell T."/>
            <person name="Morin E."/>
            <person name="Murat C."/>
            <person name="Riley R."/>
            <person name="Ohm R."/>
            <person name="Sun H."/>
            <person name="Tunlid A."/>
            <person name="Henrissat B."/>
            <person name="Grigoriev I.V."/>
            <person name="Hibbett D.S."/>
            <person name="Martin F."/>
        </authorList>
    </citation>
    <scope>NUCLEOTIDE SEQUENCE [LARGE SCALE GENOMIC DNA]</scope>
    <source>
        <strain evidence="9">Zn</strain>
    </source>
</reference>
<feature type="domain" description="MRH" evidence="7">
    <location>
        <begin position="435"/>
        <end position="549"/>
    </location>
</feature>
<dbReference type="PANTHER" id="PTHR12630">
    <property type="entry name" value="N-LINKED OLIGOSACCHARIDE PROCESSING"/>
    <property type="match status" value="1"/>
</dbReference>
<evidence type="ECO:0000256" key="5">
    <source>
        <dbReference type="SAM" id="Coils"/>
    </source>
</evidence>
<feature type="signal peptide" evidence="6">
    <location>
        <begin position="1"/>
        <end position="19"/>
    </location>
</feature>
<dbReference type="PANTHER" id="PTHR12630:SF1">
    <property type="entry name" value="GLUCOSIDASE 2 SUBUNIT BETA"/>
    <property type="match status" value="1"/>
</dbReference>
<sequence length="562" mass="63193">MRRIEALLLLTTLFSSASAAESPRPRGVGPEFAKLYKSQDTFTCILHPSITIPFSRVNDDYCDCPDGSDEPGTSACTYLSPLSPPQPLPESPSGSSLDTTLALPGFYCKNKGHVPKYIHHSYVNDGVCDYDLCCDGSDEWAGVGGIKCADKCAGIGKEYRKLEEERYKRAMEAGRRRDELVVEARRLREEVKANIGALEVEIRELDTRREDLEKKYMEIDRRERGRVVKSKGKGSRTTVLAGLARQRVEDLRNALVGVAEKRDGLKGRVKELEAILATFKEEYNPNFNDEGVKRAVKAWEDYAANKVETDDDAEDREIEEITQPDSETEGINWAEWETEEGSDVDAIYKFEAYLPASLREWIHNKMADFRAMLVENGILADNSNPDNEPKVVTDARNAFQASTNDLNAKRTSLEDLQNDLSKDYGVDDIFRAMKGKCVETDSGEYTYELCWLDRTMQKSKKGGGHTNMGNFVRFDKLEVDEEVGADGRGLGQGERITLMYENGQHCWNGPNRQTTVVLGCAEKDEIWKVQEQEKCMYRMDVGTPVVCGKVTPKQEGQAKDEL</sequence>
<dbReference type="SUPFAM" id="SSF50911">
    <property type="entry name" value="Mannose 6-phosphate receptor domain"/>
    <property type="match status" value="1"/>
</dbReference>
<keyword evidence="5" id="KW-0175">Coiled coil</keyword>
<dbReference type="InterPro" id="IPR036607">
    <property type="entry name" value="PRKCSH"/>
</dbReference>
<organism evidence="8 9">
    <name type="scientific">Oidiodendron maius (strain Zn)</name>
    <dbReference type="NCBI Taxonomy" id="913774"/>
    <lineage>
        <taxon>Eukaryota</taxon>
        <taxon>Fungi</taxon>
        <taxon>Dikarya</taxon>
        <taxon>Ascomycota</taxon>
        <taxon>Pezizomycotina</taxon>
        <taxon>Leotiomycetes</taxon>
        <taxon>Leotiomycetes incertae sedis</taxon>
        <taxon>Myxotrichaceae</taxon>
        <taxon>Oidiodendron</taxon>
    </lineage>
</organism>
<dbReference type="GO" id="GO:0017177">
    <property type="term" value="C:glucosidase II complex"/>
    <property type="evidence" value="ECO:0007669"/>
    <property type="project" value="TreeGrafter"/>
</dbReference>
<dbReference type="InParanoid" id="A0A0C3CEP4"/>
<dbReference type="InterPro" id="IPR044865">
    <property type="entry name" value="MRH_dom"/>
</dbReference>
<evidence type="ECO:0000256" key="6">
    <source>
        <dbReference type="SAM" id="SignalP"/>
    </source>
</evidence>
<gene>
    <name evidence="8" type="ORF">OIDMADRAFT_147850</name>
</gene>
<dbReference type="FunCoup" id="A0A0C3CEP4">
    <property type="interactions" value="555"/>
</dbReference>
<proteinExistence type="predicted"/>
<dbReference type="EMBL" id="KN832882">
    <property type="protein sequence ID" value="KIM97413.1"/>
    <property type="molecule type" value="Genomic_DNA"/>
</dbReference>
<evidence type="ECO:0000256" key="1">
    <source>
        <dbReference type="ARBA" id="ARBA00022387"/>
    </source>
</evidence>
<evidence type="ECO:0000256" key="4">
    <source>
        <dbReference type="ARBA" id="ARBA00023157"/>
    </source>
</evidence>
<evidence type="ECO:0000256" key="2">
    <source>
        <dbReference type="ARBA" id="ARBA00022729"/>
    </source>
</evidence>
<dbReference type="Gene3D" id="2.70.130.10">
    <property type="entry name" value="Mannose-6-phosphate receptor binding domain"/>
    <property type="match status" value="1"/>
</dbReference>
<dbReference type="InterPro" id="IPR009011">
    <property type="entry name" value="Man6P_isomerase_rcpt-bd_dom_sf"/>
</dbReference>
<evidence type="ECO:0000313" key="8">
    <source>
        <dbReference type="EMBL" id="KIM97413.1"/>
    </source>
</evidence>
<dbReference type="Pfam" id="PF13015">
    <property type="entry name" value="PRKCSH_1"/>
    <property type="match status" value="1"/>
</dbReference>
<keyword evidence="3" id="KW-0256">Endoplasmic reticulum</keyword>
<feature type="chain" id="PRO_5002162521" description="Glucosidase 2 subunit beta" evidence="6">
    <location>
        <begin position="20"/>
        <end position="562"/>
    </location>
</feature>
<dbReference type="PROSITE" id="PS51914">
    <property type="entry name" value="MRH"/>
    <property type="match status" value="1"/>
</dbReference>
<dbReference type="InterPro" id="IPR028146">
    <property type="entry name" value="PRKCSH_N"/>
</dbReference>
<protein>
    <recommendedName>
        <fullName evidence="1">Glucosidase 2 subunit beta</fullName>
    </recommendedName>
</protein>
<dbReference type="OrthoDB" id="28322at2759"/>